<evidence type="ECO:0000313" key="3">
    <source>
        <dbReference type="Proteomes" id="UP000481858"/>
    </source>
</evidence>
<organism evidence="2 3">
    <name type="scientific">Xylaria multiplex</name>
    <dbReference type="NCBI Taxonomy" id="323545"/>
    <lineage>
        <taxon>Eukaryota</taxon>
        <taxon>Fungi</taxon>
        <taxon>Dikarya</taxon>
        <taxon>Ascomycota</taxon>
        <taxon>Pezizomycotina</taxon>
        <taxon>Sordariomycetes</taxon>
        <taxon>Xylariomycetidae</taxon>
        <taxon>Xylariales</taxon>
        <taxon>Xylariaceae</taxon>
        <taxon>Xylaria</taxon>
    </lineage>
</organism>
<proteinExistence type="predicted"/>
<reference evidence="2 3" key="1">
    <citation type="submission" date="2019-12" db="EMBL/GenBank/DDBJ databases">
        <title>Draft genome sequence of the ascomycete Xylaria multiplex DSM 110363.</title>
        <authorList>
            <person name="Buettner E."/>
            <person name="Kellner H."/>
        </authorList>
    </citation>
    <scope>NUCLEOTIDE SEQUENCE [LARGE SCALE GENOMIC DNA]</scope>
    <source>
        <strain evidence="2 3">DSM 110363</strain>
    </source>
</reference>
<gene>
    <name evidence="2" type="ORF">GQX73_g699</name>
</gene>
<keyword evidence="3" id="KW-1185">Reference proteome</keyword>
<dbReference type="Proteomes" id="UP000481858">
    <property type="component" value="Unassembled WGS sequence"/>
</dbReference>
<dbReference type="InParanoid" id="A0A7C8IUS6"/>
<dbReference type="AlphaFoldDB" id="A0A7C8IUS6"/>
<evidence type="ECO:0000256" key="1">
    <source>
        <dbReference type="SAM" id="MobiDB-lite"/>
    </source>
</evidence>
<name>A0A7C8IUS6_9PEZI</name>
<accession>A0A7C8IUS6</accession>
<protein>
    <submittedName>
        <fullName evidence="2">Uncharacterized protein</fullName>
    </submittedName>
</protein>
<feature type="region of interest" description="Disordered" evidence="1">
    <location>
        <begin position="1"/>
        <end position="22"/>
    </location>
</feature>
<dbReference type="OrthoDB" id="4766672at2759"/>
<comment type="caution">
    <text evidence="2">The sequence shown here is derived from an EMBL/GenBank/DDBJ whole genome shotgun (WGS) entry which is preliminary data.</text>
</comment>
<evidence type="ECO:0000313" key="2">
    <source>
        <dbReference type="EMBL" id="KAF2972826.1"/>
    </source>
</evidence>
<sequence>MPRKPFKTRPFQPRIGEPDAPVFSRGTILDNGLIGEKPQSRVPLEASKTVPDPAETENDLYALNTLQLRRGWPLEPLSVQIPMEHLRDNLPPGCQELVGIAMCGSTYIFNCDDEDLDRRIHKMYNKWQEFWDIFRTSEYVFWPIETEKGYFVTASFHMQKGLMDDPSFDSDGDPGADIPQVPNPQFGIVGAWSVVDGQRGPVGVDRVNRVKHRIRRIFATEGIQISRRSFMRHRGDNGERWNEPWVPPHDDDEGWSSGIRSFAIVRQLLQRVLDIYCYQGSYEDDFFQEPCCGWLNVDQVRHEMMGICAINVMEDMNWNARLAIECIQHITTVEGLPSFRADFLAPYDNDKKAYIPETDVDGIPQLS</sequence>
<dbReference type="EMBL" id="WUBL01000004">
    <property type="protein sequence ID" value="KAF2972826.1"/>
    <property type="molecule type" value="Genomic_DNA"/>
</dbReference>